<protein>
    <submittedName>
        <fullName evidence="2">TIGR04086 family membrane protein</fullName>
    </submittedName>
</protein>
<organism evidence="2 3">
    <name type="scientific">Blautia ammoniilytica</name>
    <dbReference type="NCBI Taxonomy" id="2981782"/>
    <lineage>
        <taxon>Bacteria</taxon>
        <taxon>Bacillati</taxon>
        <taxon>Bacillota</taxon>
        <taxon>Clostridia</taxon>
        <taxon>Lachnospirales</taxon>
        <taxon>Lachnospiraceae</taxon>
        <taxon>Blautia</taxon>
    </lineage>
</organism>
<dbReference type="EMBL" id="JAOQJL010000030">
    <property type="protein sequence ID" value="MCU6766436.1"/>
    <property type="molecule type" value="Genomic_DNA"/>
</dbReference>
<keyword evidence="1" id="KW-0812">Transmembrane</keyword>
<comment type="caution">
    <text evidence="2">The sequence shown here is derived from an EMBL/GenBank/DDBJ whole genome shotgun (WGS) entry which is preliminary data.</text>
</comment>
<keyword evidence="1" id="KW-0472">Membrane</keyword>
<gene>
    <name evidence="2" type="ORF">OCV61_13610</name>
</gene>
<evidence type="ECO:0000313" key="2">
    <source>
        <dbReference type="EMBL" id="MCU6766436.1"/>
    </source>
</evidence>
<dbReference type="NCBIfam" id="TIGR04086">
    <property type="entry name" value="TIGR04086_membr"/>
    <property type="match status" value="1"/>
</dbReference>
<feature type="transmembrane region" description="Helical" evidence="1">
    <location>
        <begin position="37"/>
        <end position="55"/>
    </location>
</feature>
<dbReference type="RefSeq" id="WP_158422258.1">
    <property type="nucleotide sequence ID" value="NZ_JAOQJL010000030.1"/>
</dbReference>
<dbReference type="InterPro" id="IPR023804">
    <property type="entry name" value="DUF3792_TM"/>
</dbReference>
<feature type="transmembrane region" description="Helical" evidence="1">
    <location>
        <begin position="67"/>
        <end position="89"/>
    </location>
</feature>
<evidence type="ECO:0000256" key="1">
    <source>
        <dbReference type="SAM" id="Phobius"/>
    </source>
</evidence>
<keyword evidence="1" id="KW-1133">Transmembrane helix</keyword>
<sequence length="116" mass="12445">MKMKAVLKSLLIAYGITGVFLLFLALALFSFDLSEKAVRAGILAAYILACLTGGYGAGKMLRKEKYLWGLLVGSCYFFLLLMVSVLAGGKPDMTMKHMITTFFLCLGGGTLGGMLS</sequence>
<proteinExistence type="predicted"/>
<reference evidence="2 3" key="1">
    <citation type="journal article" date="2021" name="ISME Commun">
        <title>Automated analysis of genomic sequences facilitates high-throughput and comprehensive description of bacteria.</title>
        <authorList>
            <person name="Hitch T.C.A."/>
        </authorList>
    </citation>
    <scope>NUCLEOTIDE SEQUENCE [LARGE SCALE GENOMIC DNA]</scope>
    <source>
        <strain evidence="2 3">Sanger_23</strain>
    </source>
</reference>
<evidence type="ECO:0000313" key="3">
    <source>
        <dbReference type="Proteomes" id="UP001652409"/>
    </source>
</evidence>
<feature type="transmembrane region" description="Helical" evidence="1">
    <location>
        <begin position="95"/>
        <end position="115"/>
    </location>
</feature>
<name>A0ABT2TXB7_9FIRM</name>
<dbReference type="Proteomes" id="UP001652409">
    <property type="component" value="Unassembled WGS sequence"/>
</dbReference>
<feature type="transmembrane region" description="Helical" evidence="1">
    <location>
        <begin position="12"/>
        <end position="31"/>
    </location>
</feature>
<dbReference type="Pfam" id="PF12670">
    <property type="entry name" value="DUF3792"/>
    <property type="match status" value="1"/>
</dbReference>
<accession>A0ABT2TXB7</accession>
<keyword evidence="3" id="KW-1185">Reference proteome</keyword>